<proteinExistence type="predicted"/>
<dbReference type="EMBL" id="CP043494">
    <property type="protein sequence ID" value="WNG50722.1"/>
    <property type="molecule type" value="Genomic_DNA"/>
</dbReference>
<evidence type="ECO:0000259" key="1">
    <source>
        <dbReference type="Pfam" id="PF05099"/>
    </source>
</evidence>
<accession>A0ABY9X5P1</accession>
<keyword evidence="3" id="KW-1185">Reference proteome</keyword>
<dbReference type="InterPro" id="IPR029024">
    <property type="entry name" value="TerB-like"/>
</dbReference>
<organism evidence="2 3">
    <name type="scientific">Archangium minus</name>
    <dbReference type="NCBI Taxonomy" id="83450"/>
    <lineage>
        <taxon>Bacteria</taxon>
        <taxon>Pseudomonadati</taxon>
        <taxon>Myxococcota</taxon>
        <taxon>Myxococcia</taxon>
        <taxon>Myxococcales</taxon>
        <taxon>Cystobacterineae</taxon>
        <taxon>Archangiaceae</taxon>
        <taxon>Archangium</taxon>
    </lineage>
</organism>
<gene>
    <name evidence="2" type="ORF">F0U60_46305</name>
</gene>
<dbReference type="SUPFAM" id="SSF158682">
    <property type="entry name" value="TerB-like"/>
    <property type="match status" value="1"/>
</dbReference>
<dbReference type="CDD" id="cd07177">
    <property type="entry name" value="terB_like"/>
    <property type="match status" value="1"/>
</dbReference>
<name>A0ABY9X5P1_9BACT</name>
<dbReference type="RefSeq" id="WP_395810155.1">
    <property type="nucleotide sequence ID" value="NZ_CP043494.1"/>
</dbReference>
<dbReference type="Gene3D" id="1.10.3680.10">
    <property type="entry name" value="TerB-like"/>
    <property type="match status" value="1"/>
</dbReference>
<protein>
    <submittedName>
        <fullName evidence="2">TerB family tellurite resistance protein</fullName>
    </submittedName>
</protein>
<dbReference type="Pfam" id="PF05099">
    <property type="entry name" value="TerB"/>
    <property type="match status" value="1"/>
</dbReference>
<dbReference type="Proteomes" id="UP001611383">
    <property type="component" value="Chromosome"/>
</dbReference>
<feature type="domain" description="Co-chaperone DjlA N-terminal" evidence="1">
    <location>
        <begin position="11"/>
        <end position="111"/>
    </location>
</feature>
<evidence type="ECO:0000313" key="2">
    <source>
        <dbReference type="EMBL" id="WNG50722.1"/>
    </source>
</evidence>
<sequence>MTLSAEDRFNIEVIKLLLQVAWVDREITTAERMVVLGLGRSWSVPEGELHALMDRFKAGGTMPEPDLEVLRTRPDEVLEAARAMCVSDGKLAEGEKAMLERISTKLGVTPQG</sequence>
<evidence type="ECO:0000313" key="3">
    <source>
        <dbReference type="Proteomes" id="UP001611383"/>
    </source>
</evidence>
<dbReference type="InterPro" id="IPR007791">
    <property type="entry name" value="DjlA_N"/>
</dbReference>
<reference evidence="2 3" key="1">
    <citation type="submission" date="2019-08" db="EMBL/GenBank/DDBJ databases">
        <title>Archangium and Cystobacter genomes.</title>
        <authorList>
            <person name="Chen I.-C.K."/>
            <person name="Wielgoss S."/>
        </authorList>
    </citation>
    <scope>NUCLEOTIDE SEQUENCE [LARGE SCALE GENOMIC DNA]</scope>
    <source>
        <strain evidence="2 3">Cbm 6</strain>
    </source>
</reference>